<feature type="domain" description="Amidohydrolase-related" evidence="9">
    <location>
        <begin position="52"/>
        <end position="365"/>
    </location>
</feature>
<evidence type="ECO:0000313" key="11">
    <source>
        <dbReference type="Proteomes" id="UP000245647"/>
    </source>
</evidence>
<dbReference type="GO" id="GO:0008448">
    <property type="term" value="F:N-acetylglucosamine-6-phosphate deacetylase activity"/>
    <property type="evidence" value="ECO:0007669"/>
    <property type="project" value="InterPro"/>
</dbReference>
<feature type="binding site" evidence="7">
    <location>
        <begin position="295"/>
        <end position="297"/>
    </location>
    <ligand>
        <name>substrate</name>
    </ligand>
</feature>
<dbReference type="SUPFAM" id="SSF51338">
    <property type="entry name" value="Composite domain of metallo-dependent hydrolases"/>
    <property type="match status" value="1"/>
</dbReference>
<name>A0A2U2PKQ3_9SPHI</name>
<evidence type="ECO:0000259" key="9">
    <source>
        <dbReference type="Pfam" id="PF01979"/>
    </source>
</evidence>
<sequence length="369" mass="40168">MKTAFINGTIYTGDGEIQGKALLCTRGEIEGFTDLSSVPEDYTIIDCNGKYIAPGLLDLQIYGAGEYLFSQALSRSSLESISDAITATGTTGFLITLATNTLEVFRKAIEAARGFSHPAFMGIHLEGPYMNPAKRGAHVLGYIRKPDMKEVEDLIRYSDGLVKMITLAPEMTDPAIITFLEQNGVTVSAGHSNATFEESQQAFANGIRTSTHLFNAMSPLHHREPGLPGALFGAKDVFASIVADGIHVAFPVISIAKKMMKERLFLITDAVTETLAGPYVHVEKEDRFTLPDGTLSGSKLTLLKAVENCVKHADIPLDEALRMASAYPAQVIGAPDRGKIREGYKADILVFDEDFKPDMVFINGEEQKR</sequence>
<dbReference type="Pfam" id="PF01979">
    <property type="entry name" value="Amidohydro_1"/>
    <property type="match status" value="1"/>
</dbReference>
<dbReference type="NCBIfam" id="TIGR00221">
    <property type="entry name" value="nagA"/>
    <property type="match status" value="1"/>
</dbReference>
<dbReference type="PANTHER" id="PTHR11113">
    <property type="entry name" value="N-ACETYLGLUCOSAMINE-6-PHOSPHATE DEACETYLASE"/>
    <property type="match status" value="1"/>
</dbReference>
<dbReference type="CDD" id="cd00854">
    <property type="entry name" value="NagA"/>
    <property type="match status" value="1"/>
</dbReference>
<keyword evidence="3 5" id="KW-0378">Hydrolase</keyword>
<dbReference type="InterPro" id="IPR006680">
    <property type="entry name" value="Amidohydro-rel"/>
</dbReference>
<feature type="binding site" evidence="8">
    <location>
        <position position="212"/>
    </location>
    <ligand>
        <name>Zn(2+)</name>
        <dbReference type="ChEBI" id="CHEBI:29105"/>
    </ligand>
</feature>
<dbReference type="EMBL" id="QEAS01000002">
    <property type="protein sequence ID" value="PWG81997.1"/>
    <property type="molecule type" value="Genomic_DNA"/>
</dbReference>
<comment type="similarity">
    <text evidence="1 5">Belongs to the metallo-dependent hydrolases superfamily. NagA family.</text>
</comment>
<dbReference type="InterPro" id="IPR032466">
    <property type="entry name" value="Metal_Hydrolase"/>
</dbReference>
<feature type="binding site" evidence="7">
    <location>
        <position position="247"/>
    </location>
    <ligand>
        <name>substrate</name>
    </ligand>
</feature>
<dbReference type="PIRSF" id="PIRSF038994">
    <property type="entry name" value="NagA"/>
    <property type="match status" value="1"/>
</dbReference>
<keyword evidence="2 8" id="KW-0479">Metal-binding</keyword>
<keyword evidence="11" id="KW-1185">Reference proteome</keyword>
<dbReference type="InterPro" id="IPR003764">
    <property type="entry name" value="GlcNAc_6-P_deAcase"/>
</dbReference>
<dbReference type="AlphaFoldDB" id="A0A2U2PKQ3"/>
<organism evidence="10 11">
    <name type="scientific">Pararcticibacter amylolyticus</name>
    <dbReference type="NCBI Taxonomy" id="2173175"/>
    <lineage>
        <taxon>Bacteria</taxon>
        <taxon>Pseudomonadati</taxon>
        <taxon>Bacteroidota</taxon>
        <taxon>Sphingobacteriia</taxon>
        <taxon>Sphingobacteriales</taxon>
        <taxon>Sphingobacteriaceae</taxon>
        <taxon>Pararcticibacter</taxon>
    </lineage>
</organism>
<dbReference type="PANTHER" id="PTHR11113:SF14">
    <property type="entry name" value="N-ACETYLGLUCOSAMINE-6-PHOSPHATE DEACETYLASE"/>
    <property type="match status" value="1"/>
</dbReference>
<dbReference type="SUPFAM" id="SSF51556">
    <property type="entry name" value="Metallo-dependent hydrolases"/>
    <property type="match status" value="1"/>
</dbReference>
<accession>A0A2U2PKQ3</accession>
<evidence type="ECO:0000313" key="10">
    <source>
        <dbReference type="EMBL" id="PWG81997.1"/>
    </source>
</evidence>
<dbReference type="RefSeq" id="WP_109414274.1">
    <property type="nucleotide sequence ID" value="NZ_QEAS01000002.1"/>
</dbReference>
<gene>
    <name evidence="10" type="primary">nagA</name>
    <name evidence="10" type="ORF">DDR33_02950</name>
</gene>
<feature type="binding site" evidence="8">
    <location>
        <position position="191"/>
    </location>
    <ligand>
        <name>Zn(2+)</name>
        <dbReference type="ChEBI" id="CHEBI:29105"/>
    </ligand>
</feature>
<dbReference type="Gene3D" id="2.30.40.10">
    <property type="entry name" value="Urease, subunit C, domain 1"/>
    <property type="match status" value="1"/>
</dbReference>
<proteinExistence type="inferred from homology"/>
<evidence type="ECO:0000256" key="2">
    <source>
        <dbReference type="ARBA" id="ARBA00022723"/>
    </source>
</evidence>
<feature type="binding site" evidence="7">
    <location>
        <position position="223"/>
    </location>
    <ligand>
        <name>substrate</name>
    </ligand>
</feature>
<dbReference type="GO" id="GO:0046872">
    <property type="term" value="F:metal ion binding"/>
    <property type="evidence" value="ECO:0007669"/>
    <property type="project" value="UniProtKB-KW"/>
</dbReference>
<comment type="caution">
    <text evidence="10">The sequence shown here is derived from an EMBL/GenBank/DDBJ whole genome shotgun (WGS) entry which is preliminary data.</text>
</comment>
<evidence type="ECO:0000256" key="6">
    <source>
        <dbReference type="PIRSR" id="PIRSR038994-1"/>
    </source>
</evidence>
<evidence type="ECO:0000256" key="3">
    <source>
        <dbReference type="ARBA" id="ARBA00022801"/>
    </source>
</evidence>
<feature type="active site" description="Proton donor/acceptor" evidence="6">
    <location>
        <position position="269"/>
    </location>
</feature>
<dbReference type="Gene3D" id="3.20.20.140">
    <property type="entry name" value="Metal-dependent hydrolases"/>
    <property type="match status" value="1"/>
</dbReference>
<protein>
    <submittedName>
        <fullName evidence="10">N-acetylglucosamine-6-phosphate deacetylase</fullName>
    </submittedName>
</protein>
<dbReference type="OrthoDB" id="9776488at2"/>
<evidence type="ECO:0000256" key="8">
    <source>
        <dbReference type="PIRSR" id="PIRSR038994-3"/>
    </source>
</evidence>
<feature type="binding site" evidence="7">
    <location>
        <begin position="215"/>
        <end position="216"/>
    </location>
    <ligand>
        <name>substrate</name>
    </ligand>
</feature>
<reference evidence="10 11" key="1">
    <citation type="submission" date="2018-04" db="EMBL/GenBank/DDBJ databases">
        <title>Pedobacter chongqingensis sp. nov., isolated from a rottenly hemp rope.</title>
        <authorList>
            <person name="Cai Y."/>
        </authorList>
    </citation>
    <scope>NUCLEOTIDE SEQUENCE [LARGE SCALE GENOMIC DNA]</scope>
    <source>
        <strain evidence="10 11">FJ4-8</strain>
    </source>
</reference>
<comment type="cofactor">
    <cofactor evidence="8">
        <name>a divalent metal cation</name>
        <dbReference type="ChEBI" id="CHEBI:60240"/>
    </cofactor>
    <text evidence="8">Binds 1 divalent metal cation per subunit.</text>
</comment>
<keyword evidence="4 5" id="KW-0119">Carbohydrate metabolism</keyword>
<feature type="binding site" evidence="8">
    <location>
        <position position="126"/>
    </location>
    <ligand>
        <name>Zn(2+)</name>
        <dbReference type="ChEBI" id="CHEBI:29105"/>
    </ligand>
</feature>
<dbReference type="GO" id="GO:0006046">
    <property type="term" value="P:N-acetylglucosamine catabolic process"/>
    <property type="evidence" value="ECO:0007669"/>
    <property type="project" value="TreeGrafter"/>
</dbReference>
<evidence type="ECO:0000256" key="4">
    <source>
        <dbReference type="ARBA" id="ARBA00023277"/>
    </source>
</evidence>
<evidence type="ECO:0000256" key="5">
    <source>
        <dbReference type="PIRNR" id="PIRNR038994"/>
    </source>
</evidence>
<dbReference type="InterPro" id="IPR011059">
    <property type="entry name" value="Metal-dep_hydrolase_composite"/>
</dbReference>
<evidence type="ECO:0000256" key="7">
    <source>
        <dbReference type="PIRSR" id="PIRSR038994-2"/>
    </source>
</evidence>
<evidence type="ECO:0000256" key="1">
    <source>
        <dbReference type="ARBA" id="ARBA00010716"/>
    </source>
</evidence>
<feature type="binding site" evidence="7">
    <location>
        <position position="137"/>
    </location>
    <ligand>
        <name>substrate</name>
    </ligand>
</feature>
<dbReference type="Proteomes" id="UP000245647">
    <property type="component" value="Unassembled WGS sequence"/>
</dbReference>